<evidence type="ECO:0000313" key="3">
    <source>
        <dbReference type="EnsemblMetazoa" id="ACUA019086-PA"/>
    </source>
</evidence>
<evidence type="ECO:0000256" key="1">
    <source>
        <dbReference type="SAM" id="MobiDB-lite"/>
    </source>
</evidence>
<dbReference type="AlphaFoldDB" id="A0A182MII0"/>
<feature type="compositionally biased region" description="Polar residues" evidence="1">
    <location>
        <begin position="91"/>
        <end position="100"/>
    </location>
</feature>
<name>A0A182MII0_9DIPT</name>
<organism evidence="3 4">
    <name type="scientific">Anopheles culicifacies</name>
    <dbReference type="NCBI Taxonomy" id="139723"/>
    <lineage>
        <taxon>Eukaryota</taxon>
        <taxon>Metazoa</taxon>
        <taxon>Ecdysozoa</taxon>
        <taxon>Arthropoda</taxon>
        <taxon>Hexapoda</taxon>
        <taxon>Insecta</taxon>
        <taxon>Pterygota</taxon>
        <taxon>Neoptera</taxon>
        <taxon>Endopterygota</taxon>
        <taxon>Diptera</taxon>
        <taxon>Nematocera</taxon>
        <taxon>Culicoidea</taxon>
        <taxon>Culicidae</taxon>
        <taxon>Anophelinae</taxon>
        <taxon>Anopheles</taxon>
        <taxon>culicifacies species complex</taxon>
    </lineage>
</organism>
<dbReference type="EnsemblMetazoa" id="ACUA019086-RA">
    <property type="protein sequence ID" value="ACUA019086-PA"/>
    <property type="gene ID" value="ACUA019086"/>
</dbReference>
<feature type="domain" description="Kindlin-2 N-terminal" evidence="2">
    <location>
        <begin position="4"/>
        <end position="43"/>
    </location>
</feature>
<sequence>MIHVGDNTWNLKVYITDLQVQKTLRVRGDLHIGGVMLRLVDPVLEVLRILGKGGGGDGHWANPFPRAVWNAVSCCTNKNTQAHTSKPARLTSPQPVNRNAESLGENVKTPDLRLPTQWINSPSVNNYNNTYVHLGHRFGTARTTPRG</sequence>
<proteinExistence type="predicted"/>
<feature type="region of interest" description="Disordered" evidence="1">
    <location>
        <begin position="80"/>
        <end position="102"/>
    </location>
</feature>
<dbReference type="Proteomes" id="UP000075883">
    <property type="component" value="Unassembled WGS sequence"/>
</dbReference>
<evidence type="ECO:0000259" key="2">
    <source>
        <dbReference type="Pfam" id="PF18124"/>
    </source>
</evidence>
<protein>
    <recommendedName>
        <fullName evidence="2">Kindlin-2 N-terminal domain-containing protein</fullName>
    </recommendedName>
</protein>
<dbReference type="VEuPathDB" id="VectorBase:ACUA019086"/>
<dbReference type="Gene3D" id="3.10.20.90">
    <property type="entry name" value="Phosphatidylinositol 3-kinase Catalytic Subunit, Chain A, domain 1"/>
    <property type="match status" value="1"/>
</dbReference>
<reference evidence="3" key="2">
    <citation type="submission" date="2020-05" db="UniProtKB">
        <authorList>
            <consortium name="EnsemblMetazoa"/>
        </authorList>
    </citation>
    <scope>IDENTIFICATION</scope>
    <source>
        <strain evidence="3">A-37</strain>
    </source>
</reference>
<evidence type="ECO:0000313" key="4">
    <source>
        <dbReference type="Proteomes" id="UP000075883"/>
    </source>
</evidence>
<dbReference type="EMBL" id="AXCM01002611">
    <property type="status" value="NOT_ANNOTATED_CDS"/>
    <property type="molecule type" value="Genomic_DNA"/>
</dbReference>
<accession>A0A182MII0</accession>
<dbReference type="STRING" id="139723.A0A182MII0"/>
<dbReference type="InterPro" id="IPR040790">
    <property type="entry name" value="Kindlin_2_N"/>
</dbReference>
<reference evidence="4" key="1">
    <citation type="submission" date="2013-09" db="EMBL/GenBank/DDBJ databases">
        <title>The Genome Sequence of Anopheles culicifacies species A.</title>
        <authorList>
            <consortium name="The Broad Institute Genomics Platform"/>
            <person name="Neafsey D.E."/>
            <person name="Besansky N."/>
            <person name="Howell P."/>
            <person name="Walton C."/>
            <person name="Young S.K."/>
            <person name="Zeng Q."/>
            <person name="Gargeya S."/>
            <person name="Fitzgerald M."/>
            <person name="Haas B."/>
            <person name="Abouelleil A."/>
            <person name="Allen A.W."/>
            <person name="Alvarado L."/>
            <person name="Arachchi H.M."/>
            <person name="Berlin A.M."/>
            <person name="Chapman S.B."/>
            <person name="Gainer-Dewar J."/>
            <person name="Goldberg J."/>
            <person name="Griggs A."/>
            <person name="Gujja S."/>
            <person name="Hansen M."/>
            <person name="Howarth C."/>
            <person name="Imamovic A."/>
            <person name="Ireland A."/>
            <person name="Larimer J."/>
            <person name="McCowan C."/>
            <person name="Murphy C."/>
            <person name="Pearson M."/>
            <person name="Poon T.W."/>
            <person name="Priest M."/>
            <person name="Roberts A."/>
            <person name="Saif S."/>
            <person name="Shea T."/>
            <person name="Sisk P."/>
            <person name="Sykes S."/>
            <person name="Wortman J."/>
            <person name="Nusbaum C."/>
            <person name="Birren B."/>
        </authorList>
    </citation>
    <scope>NUCLEOTIDE SEQUENCE [LARGE SCALE GENOMIC DNA]</scope>
    <source>
        <strain evidence="4">A-37</strain>
    </source>
</reference>
<dbReference type="Pfam" id="PF18124">
    <property type="entry name" value="Kindlin_2_N"/>
    <property type="match status" value="1"/>
</dbReference>
<keyword evidence="4" id="KW-1185">Reference proteome</keyword>